<reference evidence="2" key="1">
    <citation type="submission" date="2016-10" db="EMBL/GenBank/DDBJ databases">
        <authorList>
            <person name="Varghese N."/>
            <person name="Submissions S."/>
        </authorList>
    </citation>
    <scope>NUCLEOTIDE SEQUENCE [LARGE SCALE GENOMIC DNA]</scope>
    <source>
        <strain evidence="2">DSM 25157</strain>
    </source>
</reference>
<evidence type="ECO:0000313" key="2">
    <source>
        <dbReference type="Proteomes" id="UP000199002"/>
    </source>
</evidence>
<proteinExistence type="predicted"/>
<dbReference type="RefSeq" id="WP_092700323.1">
    <property type="nucleotide sequence ID" value="NZ_CAXIQL010000005.1"/>
</dbReference>
<dbReference type="EMBL" id="FNQJ01000033">
    <property type="protein sequence ID" value="SEA82178.1"/>
    <property type="molecule type" value="Genomic_DNA"/>
</dbReference>
<name>A0A1H4EBR4_9BURK</name>
<accession>A0A1H4EBR4</accession>
<protein>
    <submittedName>
        <fullName evidence="1">Uncharacterized protein</fullName>
    </submittedName>
</protein>
<dbReference type="GeneID" id="34234807"/>
<organism evidence="1 2">
    <name type="scientific">Acidovorax soli</name>
    <dbReference type="NCBI Taxonomy" id="592050"/>
    <lineage>
        <taxon>Bacteria</taxon>
        <taxon>Pseudomonadati</taxon>
        <taxon>Pseudomonadota</taxon>
        <taxon>Betaproteobacteria</taxon>
        <taxon>Burkholderiales</taxon>
        <taxon>Comamonadaceae</taxon>
        <taxon>Acidovorax</taxon>
    </lineage>
</organism>
<gene>
    <name evidence="1" type="ORF">SAMN05421875_13312</name>
</gene>
<dbReference type="STRING" id="592050.SAMN05421875_13312"/>
<sequence>MAAVHPRTLLGAARAMLQPAVDERDQHLQAQAACLLGDYQSARRLWEALAQNGDGEALERLLQLAQRGPREAAALSGPRYPR</sequence>
<evidence type="ECO:0000313" key="1">
    <source>
        <dbReference type="EMBL" id="SEA82178.1"/>
    </source>
</evidence>
<dbReference type="AlphaFoldDB" id="A0A1H4EBR4"/>
<dbReference type="Proteomes" id="UP000199002">
    <property type="component" value="Unassembled WGS sequence"/>
</dbReference>
<keyword evidence="2" id="KW-1185">Reference proteome</keyword>